<keyword evidence="6" id="KW-0997">Cell inner membrane</keyword>
<feature type="coiled-coil region" evidence="16">
    <location>
        <begin position="239"/>
        <end position="266"/>
    </location>
</feature>
<evidence type="ECO:0000313" key="20">
    <source>
        <dbReference type="EMBL" id="NIA67640.1"/>
    </source>
</evidence>
<evidence type="ECO:0000259" key="19">
    <source>
        <dbReference type="Pfam" id="PF13614"/>
    </source>
</evidence>
<keyword evidence="9" id="KW-0547">Nucleotide-binding</keyword>
<dbReference type="RefSeq" id="WP_167221387.1">
    <property type="nucleotide sequence ID" value="NZ_JAAQPH010000002.1"/>
</dbReference>
<dbReference type="EC" id="2.7.10.2" evidence="4"/>
<keyword evidence="10" id="KW-0418">Kinase</keyword>
<dbReference type="InterPro" id="IPR050445">
    <property type="entry name" value="Bact_polysacc_biosynth/exp"/>
</dbReference>
<dbReference type="AlphaFoldDB" id="A0A967EX45"/>
<evidence type="ECO:0000256" key="17">
    <source>
        <dbReference type="SAM" id="Phobius"/>
    </source>
</evidence>
<dbReference type="EMBL" id="JAAQPH010000002">
    <property type="protein sequence ID" value="NIA67640.1"/>
    <property type="molecule type" value="Genomic_DNA"/>
</dbReference>
<protein>
    <recommendedName>
        <fullName evidence="4">non-specific protein-tyrosine kinase</fullName>
        <ecNumber evidence="4">2.7.10.2</ecNumber>
    </recommendedName>
</protein>
<keyword evidence="13 17" id="KW-0472">Membrane</keyword>
<feature type="transmembrane region" description="Helical" evidence="17">
    <location>
        <begin position="32"/>
        <end position="52"/>
    </location>
</feature>
<keyword evidence="7" id="KW-0808">Transferase</keyword>
<sequence>MTTLRQLPGRPASEFMSLSIPQLFGVFWRRKWIVAVTLGLAFCVAIVANGVIAPRYTATASILVEPRQQNVIEIESVLASLPMSLETMQSEVQIIQSPTLARRVIDGLGLAALAEFNPSLLPKESSVADDLKGIVKGLFKPVIALLKDDPKSSRGIELAEAPGVWDLNTEEVRQNWGQTRIINRFLGKLQVAIQGSSRVISVSYTTGDPVLSQQIANAVADGYIRDQVRLKTDALSGANSFLSGRIATLRQDVEKAEQAVESFRATTTITSERDGELLAEQIYALSRQHLDAKLELDTVNERLAGVQVAMRSRGQTAAFEGVASTVIDSLRLEEMRLRQEESQLLTTYGDKHPSVIAVRSELNKRRQQMLEEAQGLLSVLRNEKDIAQQRVNSIETSLSKLQRDSDSLNAAQIELRALDREATATREVFESFLNRYKETEQINFDQAQSRILALASIPTSPSFPKTRLNYAAAFVVGCGLGALIILLLELSVRGFRSPEELQSSLGLPVLAVIPKVAARNLAGWGLDRFLASEPNSAFAEAHKSVFAALRVDRRALNLGNVLLVTSSVPNEGKSVFSRSLCNSLARAGMNVLLIDGDLRASEQERRLGLSDFVLADCPLEQAVQMEEGSSLSVIAPGTRVEDPLMVLRSPKLSKFVRAAAEQYDLVCIDAPPVLAVSDAATLAELADQVVMVVRWYRTPKNFVQSSLERLRKGRAHIAGTVMTQAKLTRSARLNPYTVGYADRSFRKYY</sequence>
<dbReference type="Pfam" id="PF02706">
    <property type="entry name" value="Wzz"/>
    <property type="match status" value="1"/>
</dbReference>
<evidence type="ECO:0000256" key="7">
    <source>
        <dbReference type="ARBA" id="ARBA00022679"/>
    </source>
</evidence>
<dbReference type="SUPFAM" id="SSF52540">
    <property type="entry name" value="P-loop containing nucleoside triphosphate hydrolases"/>
    <property type="match status" value="1"/>
</dbReference>
<evidence type="ECO:0000259" key="18">
    <source>
        <dbReference type="Pfam" id="PF02706"/>
    </source>
</evidence>
<dbReference type="InterPro" id="IPR005702">
    <property type="entry name" value="Wzc-like_C"/>
</dbReference>
<evidence type="ECO:0000256" key="14">
    <source>
        <dbReference type="ARBA" id="ARBA00023137"/>
    </source>
</evidence>
<feature type="domain" description="Polysaccharide chain length determinant N-terminal" evidence="18">
    <location>
        <begin position="19"/>
        <end position="107"/>
    </location>
</feature>
<comment type="caution">
    <text evidence="20">The sequence shown here is derived from an EMBL/GenBank/DDBJ whole genome shotgun (WGS) entry which is preliminary data.</text>
</comment>
<comment type="catalytic activity">
    <reaction evidence="15">
        <text>L-tyrosyl-[protein] + ATP = O-phospho-L-tyrosyl-[protein] + ADP + H(+)</text>
        <dbReference type="Rhea" id="RHEA:10596"/>
        <dbReference type="Rhea" id="RHEA-COMP:10136"/>
        <dbReference type="Rhea" id="RHEA-COMP:20101"/>
        <dbReference type="ChEBI" id="CHEBI:15378"/>
        <dbReference type="ChEBI" id="CHEBI:30616"/>
        <dbReference type="ChEBI" id="CHEBI:46858"/>
        <dbReference type="ChEBI" id="CHEBI:61978"/>
        <dbReference type="ChEBI" id="CHEBI:456216"/>
        <dbReference type="EC" id="2.7.10.2"/>
    </reaction>
</comment>
<organism evidence="20 21">
    <name type="scientific">Pelagibius litoralis</name>
    <dbReference type="NCBI Taxonomy" id="374515"/>
    <lineage>
        <taxon>Bacteria</taxon>
        <taxon>Pseudomonadati</taxon>
        <taxon>Pseudomonadota</taxon>
        <taxon>Alphaproteobacteria</taxon>
        <taxon>Rhodospirillales</taxon>
        <taxon>Rhodovibrionaceae</taxon>
        <taxon>Pelagibius</taxon>
    </lineage>
</organism>
<comment type="subcellular location">
    <subcellularLocation>
        <location evidence="1">Cell inner membrane</location>
        <topology evidence="1">Multi-pass membrane protein</topology>
    </subcellularLocation>
</comment>
<evidence type="ECO:0000256" key="15">
    <source>
        <dbReference type="ARBA" id="ARBA00051245"/>
    </source>
</evidence>
<dbReference type="PANTHER" id="PTHR32309">
    <property type="entry name" value="TYROSINE-PROTEIN KINASE"/>
    <property type="match status" value="1"/>
</dbReference>
<evidence type="ECO:0000256" key="16">
    <source>
        <dbReference type="SAM" id="Coils"/>
    </source>
</evidence>
<keyword evidence="12 17" id="KW-1133">Transmembrane helix</keyword>
<dbReference type="Proteomes" id="UP000761264">
    <property type="component" value="Unassembled WGS sequence"/>
</dbReference>
<evidence type="ECO:0000256" key="2">
    <source>
        <dbReference type="ARBA" id="ARBA00007316"/>
    </source>
</evidence>
<dbReference type="Pfam" id="PF13614">
    <property type="entry name" value="AAA_31"/>
    <property type="match status" value="1"/>
</dbReference>
<dbReference type="GO" id="GO:0004713">
    <property type="term" value="F:protein tyrosine kinase activity"/>
    <property type="evidence" value="ECO:0007669"/>
    <property type="project" value="TreeGrafter"/>
</dbReference>
<evidence type="ECO:0000256" key="13">
    <source>
        <dbReference type="ARBA" id="ARBA00023136"/>
    </source>
</evidence>
<proteinExistence type="inferred from homology"/>
<name>A0A967EX45_9PROT</name>
<evidence type="ECO:0000256" key="9">
    <source>
        <dbReference type="ARBA" id="ARBA00022741"/>
    </source>
</evidence>
<dbReference type="InterPro" id="IPR025669">
    <property type="entry name" value="AAA_dom"/>
</dbReference>
<comment type="similarity">
    <text evidence="3">Belongs to the etk/wzc family.</text>
</comment>
<feature type="transmembrane region" description="Helical" evidence="17">
    <location>
        <begin position="468"/>
        <end position="488"/>
    </location>
</feature>
<evidence type="ECO:0000256" key="1">
    <source>
        <dbReference type="ARBA" id="ARBA00004429"/>
    </source>
</evidence>
<keyword evidence="21" id="KW-1185">Reference proteome</keyword>
<keyword evidence="8 17" id="KW-0812">Transmembrane</keyword>
<evidence type="ECO:0000313" key="21">
    <source>
        <dbReference type="Proteomes" id="UP000761264"/>
    </source>
</evidence>
<evidence type="ECO:0000256" key="8">
    <source>
        <dbReference type="ARBA" id="ARBA00022692"/>
    </source>
</evidence>
<reference evidence="20" key="1">
    <citation type="submission" date="2020-03" db="EMBL/GenBank/DDBJ databases">
        <title>Genome of Pelagibius litoralis DSM 21314T.</title>
        <authorList>
            <person name="Wang G."/>
        </authorList>
    </citation>
    <scope>NUCLEOTIDE SEQUENCE</scope>
    <source>
        <strain evidence="20">DSM 21314</strain>
    </source>
</reference>
<keyword evidence="16" id="KW-0175">Coiled coil</keyword>
<evidence type="ECO:0000256" key="10">
    <source>
        <dbReference type="ARBA" id="ARBA00022777"/>
    </source>
</evidence>
<evidence type="ECO:0000256" key="4">
    <source>
        <dbReference type="ARBA" id="ARBA00011903"/>
    </source>
</evidence>
<feature type="coiled-coil region" evidence="16">
    <location>
        <begin position="363"/>
        <end position="428"/>
    </location>
</feature>
<evidence type="ECO:0000256" key="12">
    <source>
        <dbReference type="ARBA" id="ARBA00022989"/>
    </source>
</evidence>
<keyword evidence="14" id="KW-0829">Tyrosine-protein kinase</keyword>
<gene>
    <name evidence="20" type="ORF">HBA54_03470</name>
</gene>
<dbReference type="GO" id="GO:0005886">
    <property type="term" value="C:plasma membrane"/>
    <property type="evidence" value="ECO:0007669"/>
    <property type="project" value="UniProtKB-SubCell"/>
</dbReference>
<keyword evidence="11" id="KW-0067">ATP-binding</keyword>
<dbReference type="CDD" id="cd05387">
    <property type="entry name" value="BY-kinase"/>
    <property type="match status" value="1"/>
</dbReference>
<evidence type="ECO:0000256" key="3">
    <source>
        <dbReference type="ARBA" id="ARBA00008883"/>
    </source>
</evidence>
<accession>A0A967EX45</accession>
<dbReference type="InterPro" id="IPR003856">
    <property type="entry name" value="LPS_length_determ_N"/>
</dbReference>
<dbReference type="PANTHER" id="PTHR32309:SF13">
    <property type="entry name" value="FERRIC ENTEROBACTIN TRANSPORT PROTEIN FEPE"/>
    <property type="match status" value="1"/>
</dbReference>
<feature type="domain" description="AAA" evidence="19">
    <location>
        <begin position="572"/>
        <end position="694"/>
    </location>
</feature>
<dbReference type="Gene3D" id="3.40.50.300">
    <property type="entry name" value="P-loop containing nucleotide triphosphate hydrolases"/>
    <property type="match status" value="1"/>
</dbReference>
<comment type="similarity">
    <text evidence="2">Belongs to the CpsD/CapB family.</text>
</comment>
<evidence type="ECO:0000256" key="11">
    <source>
        <dbReference type="ARBA" id="ARBA00022840"/>
    </source>
</evidence>
<evidence type="ECO:0000256" key="5">
    <source>
        <dbReference type="ARBA" id="ARBA00022475"/>
    </source>
</evidence>
<keyword evidence="5" id="KW-1003">Cell membrane</keyword>
<dbReference type="InterPro" id="IPR027417">
    <property type="entry name" value="P-loop_NTPase"/>
</dbReference>
<evidence type="ECO:0000256" key="6">
    <source>
        <dbReference type="ARBA" id="ARBA00022519"/>
    </source>
</evidence>